<evidence type="ECO:0000256" key="4">
    <source>
        <dbReference type="ARBA" id="ARBA00022806"/>
    </source>
</evidence>
<dbReference type="InterPro" id="IPR011545">
    <property type="entry name" value="DEAD/DEAH_box_helicase_dom"/>
</dbReference>
<keyword evidence="4 6" id="KW-0347">Helicase</keyword>
<dbReference type="GO" id="GO:0005524">
    <property type="term" value="F:ATP binding"/>
    <property type="evidence" value="ECO:0007669"/>
    <property type="project" value="UniProtKB-KW"/>
</dbReference>
<dbReference type="SUPFAM" id="SSF52540">
    <property type="entry name" value="P-loop containing nucleoside triphosphate hydrolases"/>
    <property type="match status" value="1"/>
</dbReference>
<evidence type="ECO:0000259" key="8">
    <source>
        <dbReference type="PROSITE" id="PS51194"/>
    </source>
</evidence>
<gene>
    <name evidence="9" type="ORF">LAQU0_S16e00628g</name>
</gene>
<evidence type="ECO:0000313" key="10">
    <source>
        <dbReference type="Proteomes" id="UP000236544"/>
    </source>
</evidence>
<evidence type="ECO:0000313" key="9">
    <source>
        <dbReference type="EMBL" id="CUS24390.1"/>
    </source>
</evidence>
<dbReference type="GO" id="GO:0016787">
    <property type="term" value="F:hydrolase activity"/>
    <property type="evidence" value="ECO:0007669"/>
    <property type="project" value="UniProtKB-KW"/>
</dbReference>
<evidence type="ECO:0000256" key="1">
    <source>
        <dbReference type="ARBA" id="ARBA00012552"/>
    </source>
</evidence>
<reference evidence="10" key="1">
    <citation type="submission" date="2015-10" db="EMBL/GenBank/DDBJ databases">
        <authorList>
            <person name="Devillers H."/>
        </authorList>
    </citation>
    <scope>NUCLEOTIDE SEQUENCE [LARGE SCALE GENOMIC DNA]</scope>
</reference>
<organism evidence="9 10">
    <name type="scientific">Lachancea quebecensis</name>
    <dbReference type="NCBI Taxonomy" id="1654605"/>
    <lineage>
        <taxon>Eukaryota</taxon>
        <taxon>Fungi</taxon>
        <taxon>Dikarya</taxon>
        <taxon>Ascomycota</taxon>
        <taxon>Saccharomycotina</taxon>
        <taxon>Saccharomycetes</taxon>
        <taxon>Saccharomycetales</taxon>
        <taxon>Saccharomycetaceae</taxon>
        <taxon>Lachancea</taxon>
    </lineage>
</organism>
<feature type="domain" description="Helicase ATP-binding" evidence="7">
    <location>
        <begin position="198"/>
        <end position="380"/>
    </location>
</feature>
<evidence type="ECO:0000256" key="2">
    <source>
        <dbReference type="ARBA" id="ARBA00022741"/>
    </source>
</evidence>
<dbReference type="EC" id="3.6.4.13" evidence="1"/>
<dbReference type="InterPro" id="IPR000629">
    <property type="entry name" value="RNA-helicase_DEAD-box_CS"/>
</dbReference>
<dbReference type="GO" id="GO:0003724">
    <property type="term" value="F:RNA helicase activity"/>
    <property type="evidence" value="ECO:0007669"/>
    <property type="project" value="UniProtKB-EC"/>
</dbReference>
<dbReference type="AlphaFoldDB" id="A0A0P1KYA6"/>
<name>A0A0P1KYA6_9SACH</name>
<dbReference type="CDD" id="cd17945">
    <property type="entry name" value="DEADc_DDX23"/>
    <property type="match status" value="1"/>
</dbReference>
<dbReference type="Gene3D" id="3.40.50.300">
    <property type="entry name" value="P-loop containing nucleotide triphosphate hydrolases"/>
    <property type="match status" value="2"/>
</dbReference>
<evidence type="ECO:0000259" key="7">
    <source>
        <dbReference type="PROSITE" id="PS51192"/>
    </source>
</evidence>
<dbReference type="Proteomes" id="UP000236544">
    <property type="component" value="Unassembled WGS sequence"/>
</dbReference>
<dbReference type="InterPro" id="IPR001650">
    <property type="entry name" value="Helicase_C-like"/>
</dbReference>
<keyword evidence="2 6" id="KW-0547">Nucleotide-binding</keyword>
<dbReference type="SMART" id="SM00487">
    <property type="entry name" value="DEXDc"/>
    <property type="match status" value="1"/>
</dbReference>
<dbReference type="Pfam" id="PF00271">
    <property type="entry name" value="Helicase_C"/>
    <property type="match status" value="1"/>
</dbReference>
<dbReference type="PROSITE" id="PS51192">
    <property type="entry name" value="HELICASE_ATP_BIND_1"/>
    <property type="match status" value="1"/>
</dbReference>
<protein>
    <recommendedName>
        <fullName evidence="1">RNA helicase</fullName>
        <ecNumber evidence="1">3.6.4.13</ecNumber>
    </recommendedName>
</protein>
<dbReference type="InterPro" id="IPR027417">
    <property type="entry name" value="P-loop_NTPase"/>
</dbReference>
<dbReference type="EMBL" id="LN890574">
    <property type="protein sequence ID" value="CUS24390.1"/>
    <property type="molecule type" value="Genomic_DNA"/>
</dbReference>
<evidence type="ECO:0000256" key="3">
    <source>
        <dbReference type="ARBA" id="ARBA00022801"/>
    </source>
</evidence>
<dbReference type="Pfam" id="PF00270">
    <property type="entry name" value="DEAD"/>
    <property type="match status" value="1"/>
</dbReference>
<feature type="domain" description="Helicase C-terminal" evidence="8">
    <location>
        <begin position="390"/>
        <end position="557"/>
    </location>
</feature>
<accession>A0A0P1KYA6</accession>
<sequence>MKRPIDINKLISREGKRPSETAIGKPVYLNKKKRIEAAADREANEEPTAVENIQWIKAGNVIKNGEAGTSHKASGTNIAVHAQKNRSKFRFDWNAEDDTTGEDGPVVGRKVKVAARKSPETLEEFYMGKHWSQKTLDEMSERDWRILREDYHIETKGGSIQHPLRNWTETSSIPMEIVDIIETKLKYLEPTPIQRATIPNVLDGRDFVGIAATGSGKTLAFLIPPLCQLNKTPPLNDFTKMDGPSALILAPTRELAQQIEAEANKVVKFLHRPTKVVSLVGGHSIEEISYSLSHGCDILVATPGRLIDCLESNILVLRQVRTLILDEADRMIDFGFEDQLTTILTRTGSVKGRQTMMFTATMSSTIERIANGYLNKPAYIRVGSQDTKAQIKQIVQYLPSEEQRFSKLCRDVLPRFGSPVMIFINYKRTADWLATKFSSETRYRVTTLHGSKSQEQREHSLNLLRSGKADIMIATDVAGRGIDIPNVSLVVNFQMCTSFESYIHRIGRTGRAGKSGCALTFLTERDDPKVVEELFHYVKTTDTEGINDVEPSVRQKFHLGRNQLQPIVH</sequence>
<comment type="similarity">
    <text evidence="6">Belongs to the DEAD box helicase family.</text>
</comment>
<dbReference type="InterPro" id="IPR014001">
    <property type="entry name" value="Helicase_ATP-bd"/>
</dbReference>
<dbReference type="PANTHER" id="PTHR47958">
    <property type="entry name" value="ATP-DEPENDENT RNA HELICASE DBP3"/>
    <property type="match status" value="1"/>
</dbReference>
<dbReference type="OrthoDB" id="196131at2759"/>
<dbReference type="PROSITE" id="PS51194">
    <property type="entry name" value="HELICASE_CTER"/>
    <property type="match status" value="1"/>
</dbReference>
<evidence type="ECO:0000256" key="5">
    <source>
        <dbReference type="ARBA" id="ARBA00022840"/>
    </source>
</evidence>
<keyword evidence="10" id="KW-1185">Reference proteome</keyword>
<keyword evidence="3 6" id="KW-0378">Hydrolase</keyword>
<dbReference type="GO" id="GO:0003676">
    <property type="term" value="F:nucleic acid binding"/>
    <property type="evidence" value="ECO:0007669"/>
    <property type="project" value="InterPro"/>
</dbReference>
<dbReference type="SMART" id="SM00490">
    <property type="entry name" value="HELICc"/>
    <property type="match status" value="1"/>
</dbReference>
<evidence type="ECO:0000256" key="6">
    <source>
        <dbReference type="RuleBase" id="RU000492"/>
    </source>
</evidence>
<keyword evidence="5 6" id="KW-0067">ATP-binding</keyword>
<proteinExistence type="inferred from homology"/>
<dbReference type="PROSITE" id="PS00039">
    <property type="entry name" value="DEAD_ATP_HELICASE"/>
    <property type="match status" value="1"/>
</dbReference>
<dbReference type="CDD" id="cd18787">
    <property type="entry name" value="SF2_C_DEAD"/>
    <property type="match status" value="1"/>
</dbReference>